<feature type="compositionally biased region" description="Polar residues" evidence="1">
    <location>
        <begin position="464"/>
        <end position="473"/>
    </location>
</feature>
<feature type="compositionally biased region" description="Polar residues" evidence="1">
    <location>
        <begin position="486"/>
        <end position="499"/>
    </location>
</feature>
<proteinExistence type="predicted"/>
<sequence>MTRHIAGCLILGLSLLFFRLCECQYDCSEQEHRRCVKMADPLIKDPKLVFPDNKQDIEHMCSSDVCRIDEVIECELGQQQTVSVQLDKSNYDLSSVYINIYLTIDAILQSLHLSSLCMLGPVTQYVMKVYMLGPVTQYVMTVYMLGPVIQYVMAVYMLGPVIQYVMAVYMLGPVILYVKQNVYHRLWGQFKSCVQQYTHNCFTESRRQDFDKAVEGSMEYVRQICEVSHYQTEYLKHAPCIKSTLTRAEHCGKHYQYLVSQVSRDVSNSKLCWSLYTSGMLQSFTIFFVGYRSPHQRFRTCVLQETRRQCDGGADGGKAFKFARQILDKALSFIREQCLNYIPSAGECPGLGLTPADRTDNIHHYRTDTTSSDYPLHTDMMSTDQHRTDTISPDQFQRPTNTHNTRPWRPSVETVDRRVTDFPESGAGSRRGSTVDEPWMPDVSSTDDQRGTSRVSWTPGGRGTSSQPGSDKPSSPWYPGHADTAAGSSRHSPSLTQPDPTAPMEVGRSSSWGRGVTWGYSMTTDSWYPSLGDSSNTVDEPNQQGLSNQYKNTGTGPTSIFLFSILPALVASEWGCLM</sequence>
<feature type="transmembrane region" description="Helical" evidence="2">
    <location>
        <begin position="129"/>
        <end position="149"/>
    </location>
</feature>
<keyword evidence="2" id="KW-0812">Transmembrane</keyword>
<reference evidence="4" key="1">
    <citation type="submission" date="2020-11" db="EMBL/GenBank/DDBJ databases">
        <authorList>
            <person name="Tran Van P."/>
        </authorList>
    </citation>
    <scope>NUCLEOTIDE SEQUENCE</scope>
</reference>
<organism evidence="4">
    <name type="scientific">Timema monikensis</name>
    <dbReference type="NCBI Taxonomy" id="170555"/>
    <lineage>
        <taxon>Eukaryota</taxon>
        <taxon>Metazoa</taxon>
        <taxon>Ecdysozoa</taxon>
        <taxon>Arthropoda</taxon>
        <taxon>Hexapoda</taxon>
        <taxon>Insecta</taxon>
        <taxon>Pterygota</taxon>
        <taxon>Neoptera</taxon>
        <taxon>Polyneoptera</taxon>
        <taxon>Phasmatodea</taxon>
        <taxon>Timematodea</taxon>
        <taxon>Timematoidea</taxon>
        <taxon>Timematidae</taxon>
        <taxon>Timema</taxon>
    </lineage>
</organism>
<feature type="compositionally biased region" description="Polar residues" evidence="1">
    <location>
        <begin position="390"/>
        <end position="405"/>
    </location>
</feature>
<dbReference type="PANTHER" id="PTHR33964">
    <property type="entry name" value="RE45066P-RELATED"/>
    <property type="match status" value="1"/>
</dbReference>
<evidence type="ECO:0000313" key="4">
    <source>
        <dbReference type="EMBL" id="CAD7429223.1"/>
    </source>
</evidence>
<gene>
    <name evidence="4" type="ORF">TMSB3V08_LOCUS6003</name>
</gene>
<feature type="signal peptide" evidence="3">
    <location>
        <begin position="1"/>
        <end position="23"/>
    </location>
</feature>
<accession>A0A7R9HNC6</accession>
<feature type="transmembrane region" description="Helical" evidence="2">
    <location>
        <begin position="161"/>
        <end position="178"/>
    </location>
</feature>
<feature type="region of interest" description="Disordered" evidence="1">
    <location>
        <begin position="531"/>
        <end position="551"/>
    </location>
</feature>
<keyword evidence="3" id="KW-0732">Signal</keyword>
<feature type="region of interest" description="Disordered" evidence="1">
    <location>
        <begin position="384"/>
        <end position="514"/>
    </location>
</feature>
<feature type="chain" id="PRO_5030983741" evidence="3">
    <location>
        <begin position="24"/>
        <end position="578"/>
    </location>
</feature>
<protein>
    <submittedName>
        <fullName evidence="4">Uncharacterized protein</fullName>
    </submittedName>
</protein>
<keyword evidence="2" id="KW-1133">Transmembrane helix</keyword>
<feature type="transmembrane region" description="Helical" evidence="2">
    <location>
        <begin position="271"/>
        <end position="291"/>
    </location>
</feature>
<evidence type="ECO:0000256" key="1">
    <source>
        <dbReference type="SAM" id="MobiDB-lite"/>
    </source>
</evidence>
<dbReference type="EMBL" id="OB794010">
    <property type="protein sequence ID" value="CAD7429223.1"/>
    <property type="molecule type" value="Genomic_DNA"/>
</dbReference>
<keyword evidence="2" id="KW-0472">Membrane</keyword>
<evidence type="ECO:0000256" key="3">
    <source>
        <dbReference type="SAM" id="SignalP"/>
    </source>
</evidence>
<dbReference type="AlphaFoldDB" id="A0A7R9HNC6"/>
<name>A0A7R9HNC6_9NEOP</name>
<dbReference type="PANTHER" id="PTHR33964:SF9">
    <property type="match status" value="1"/>
</dbReference>
<evidence type="ECO:0000256" key="2">
    <source>
        <dbReference type="SAM" id="Phobius"/>
    </source>
</evidence>